<name>A0A9N9N5A0_9GLOM</name>
<reference evidence="2" key="1">
    <citation type="submission" date="2021-06" db="EMBL/GenBank/DDBJ databases">
        <authorList>
            <person name="Kallberg Y."/>
            <person name="Tangrot J."/>
            <person name="Rosling A."/>
        </authorList>
    </citation>
    <scope>NUCLEOTIDE SEQUENCE</scope>
    <source>
        <strain evidence="2">CL551</strain>
    </source>
</reference>
<accession>A0A9N9N5A0</accession>
<dbReference type="PANTHER" id="PTHR24410">
    <property type="entry name" value="HL07962P-RELATED"/>
    <property type="match status" value="1"/>
</dbReference>
<dbReference type="CDD" id="cd11709">
    <property type="entry name" value="SPRY"/>
    <property type="match status" value="1"/>
</dbReference>
<dbReference type="Gene3D" id="3.30.710.10">
    <property type="entry name" value="Potassium Channel Kv1.1, Chain A"/>
    <property type="match status" value="1"/>
</dbReference>
<evidence type="ECO:0000313" key="2">
    <source>
        <dbReference type="EMBL" id="CAG8702266.1"/>
    </source>
</evidence>
<dbReference type="SUPFAM" id="SSF54695">
    <property type="entry name" value="POZ domain"/>
    <property type="match status" value="1"/>
</dbReference>
<feature type="domain" description="BTB" evidence="1">
    <location>
        <begin position="21"/>
        <end position="89"/>
    </location>
</feature>
<comment type="caution">
    <text evidence="2">The sequence shown here is derived from an EMBL/GenBank/DDBJ whole genome shotgun (WGS) entry which is preliminary data.</text>
</comment>
<dbReference type="InterPro" id="IPR051481">
    <property type="entry name" value="BTB-POZ/Galectin-3-binding"/>
</dbReference>
<dbReference type="AlphaFoldDB" id="A0A9N9N5A0"/>
<evidence type="ECO:0000313" key="3">
    <source>
        <dbReference type="Proteomes" id="UP000789342"/>
    </source>
</evidence>
<dbReference type="InterPro" id="IPR043136">
    <property type="entry name" value="B30.2/SPRY_sf"/>
</dbReference>
<dbReference type="PROSITE" id="PS50097">
    <property type="entry name" value="BTB"/>
    <property type="match status" value="1"/>
</dbReference>
<evidence type="ECO:0000259" key="1">
    <source>
        <dbReference type="PROSITE" id="PS50097"/>
    </source>
</evidence>
<dbReference type="SMART" id="SM00225">
    <property type="entry name" value="BTB"/>
    <property type="match status" value="1"/>
</dbReference>
<dbReference type="Proteomes" id="UP000789342">
    <property type="component" value="Unassembled WGS sequence"/>
</dbReference>
<keyword evidence="3" id="KW-1185">Reference proteome</keyword>
<sequence length="463" mass="52594">MVRGNSLIEDLGFLVNNPQYSDLEIKCKGDIVLYGNRAILAARSEVFDRILFTRTTEICERQISFPKIEVKTMSVILKYLYTGLVPEKDLTTDNVFEILQAADFFQLENIQDLVSEFYKKQCEKEGYENKSPELLSEAVRLMSPLANNGVIRYLVDSVAKIPLDSIGFNRLSLQGFQCLLLQKDEKKIFMSSEYSVFRFAVLTAATKVSQEAFSALEKELPPWNEVERSLYTVSDNKIRKGEISEAIVKTMNSFMEHIDLRRIDAKIIAKIIEPLDIVPSNKMFDSYRFQACMKTPQPAFHGTNGIKWERNIGSHLIISDDGYTVSASQHCSHYGSVRTNNLMSSGTYELHVQFGKDDNNSWVGICDERLKFSASAGSQPYGWVFGSNGYCSHNNNQILIARNLEYVNTKIIVHLNMDNKTVAFSVNGKRHPPITSWTNLSSNLYFVASLGYRGKIRILPIER</sequence>
<protein>
    <submittedName>
        <fullName evidence="2">583_t:CDS:1</fullName>
    </submittedName>
</protein>
<dbReference type="InterPro" id="IPR000210">
    <property type="entry name" value="BTB/POZ_dom"/>
</dbReference>
<dbReference type="InterPro" id="IPR003877">
    <property type="entry name" value="SPRY_dom"/>
</dbReference>
<dbReference type="InterPro" id="IPR011333">
    <property type="entry name" value="SKP1/BTB/POZ_sf"/>
</dbReference>
<dbReference type="Gene3D" id="2.60.120.920">
    <property type="match status" value="1"/>
</dbReference>
<organism evidence="2 3">
    <name type="scientific">Acaulospora morrowiae</name>
    <dbReference type="NCBI Taxonomy" id="94023"/>
    <lineage>
        <taxon>Eukaryota</taxon>
        <taxon>Fungi</taxon>
        <taxon>Fungi incertae sedis</taxon>
        <taxon>Mucoromycota</taxon>
        <taxon>Glomeromycotina</taxon>
        <taxon>Glomeromycetes</taxon>
        <taxon>Diversisporales</taxon>
        <taxon>Acaulosporaceae</taxon>
        <taxon>Acaulospora</taxon>
    </lineage>
</organism>
<dbReference type="Pfam" id="PF00622">
    <property type="entry name" value="SPRY"/>
    <property type="match status" value="1"/>
</dbReference>
<dbReference type="Pfam" id="PF00651">
    <property type="entry name" value="BTB"/>
    <property type="match status" value="1"/>
</dbReference>
<gene>
    <name evidence="2" type="ORF">AMORRO_LOCUS12202</name>
</gene>
<dbReference type="OrthoDB" id="6359816at2759"/>
<proteinExistence type="predicted"/>
<dbReference type="CDD" id="cd18186">
    <property type="entry name" value="BTB_POZ_ZBTB_KLHL-like"/>
    <property type="match status" value="1"/>
</dbReference>
<dbReference type="InterPro" id="IPR013320">
    <property type="entry name" value="ConA-like_dom_sf"/>
</dbReference>
<dbReference type="EMBL" id="CAJVPV010017318">
    <property type="protein sequence ID" value="CAG8702266.1"/>
    <property type="molecule type" value="Genomic_DNA"/>
</dbReference>
<dbReference type="SUPFAM" id="SSF49899">
    <property type="entry name" value="Concanavalin A-like lectins/glucanases"/>
    <property type="match status" value="1"/>
</dbReference>
<dbReference type="PANTHER" id="PTHR24410:SF23">
    <property type="entry name" value="BTB DOMAIN-CONTAINING PROTEIN-RELATED"/>
    <property type="match status" value="1"/>
</dbReference>